<evidence type="ECO:0000313" key="2">
    <source>
        <dbReference type="Proteomes" id="UP000192276"/>
    </source>
</evidence>
<comment type="caution">
    <text evidence="1">The sequence shown here is derived from an EMBL/GenBank/DDBJ whole genome shotgun (WGS) entry which is preliminary data.</text>
</comment>
<reference evidence="2" key="1">
    <citation type="submission" date="2016-04" db="EMBL/GenBank/DDBJ databases">
        <authorList>
            <person name="Chen L."/>
            <person name="Zhuang W."/>
            <person name="Wang G."/>
        </authorList>
    </citation>
    <scope>NUCLEOTIDE SEQUENCE [LARGE SCALE GENOMIC DNA]</scope>
    <source>
        <strain evidence="2">208</strain>
    </source>
</reference>
<proteinExistence type="predicted"/>
<dbReference type="RefSeq" id="WP_081169710.1">
    <property type="nucleotide sequence ID" value="NZ_LWBP01000213.1"/>
</dbReference>
<accession>A0A1V9F2V1</accession>
<evidence type="ECO:0000313" key="1">
    <source>
        <dbReference type="EMBL" id="OQP52684.1"/>
    </source>
</evidence>
<sequence length="68" mass="7651">MNIVAGLVIKNSIKNQAVQNTGVDEWRHLTFFWAHSGEVKAVPGRIPSGMVQAGQLNRRVIFDRLFCQ</sequence>
<dbReference type="AlphaFoldDB" id="A0A1V9F2V1"/>
<dbReference type="Proteomes" id="UP000192276">
    <property type="component" value="Unassembled WGS sequence"/>
</dbReference>
<protein>
    <submittedName>
        <fullName evidence="1">Uncharacterized protein</fullName>
    </submittedName>
</protein>
<dbReference type="STRING" id="550983.A4R26_28435"/>
<dbReference type="EMBL" id="LWBP01000213">
    <property type="protein sequence ID" value="OQP52684.1"/>
    <property type="molecule type" value="Genomic_DNA"/>
</dbReference>
<keyword evidence="2" id="KW-1185">Reference proteome</keyword>
<name>A0A1V9F2V1_9BACT</name>
<organism evidence="1 2">
    <name type="scientific">Niastella populi</name>
    <dbReference type="NCBI Taxonomy" id="550983"/>
    <lineage>
        <taxon>Bacteria</taxon>
        <taxon>Pseudomonadati</taxon>
        <taxon>Bacteroidota</taxon>
        <taxon>Chitinophagia</taxon>
        <taxon>Chitinophagales</taxon>
        <taxon>Chitinophagaceae</taxon>
        <taxon>Niastella</taxon>
    </lineage>
</organism>
<gene>
    <name evidence="1" type="ORF">A4R26_28435</name>
</gene>